<dbReference type="PANTHER" id="PTHR35332:SF2">
    <property type="entry name" value="REGULATION OF ENOLASE PROTEIN 1"/>
    <property type="match status" value="1"/>
</dbReference>
<proteinExistence type="predicted"/>
<dbReference type="PANTHER" id="PTHR35332">
    <property type="entry name" value="REGULATION OF ENOLASE PROTEIN 1"/>
    <property type="match status" value="1"/>
</dbReference>
<comment type="caution">
    <text evidence="1">The sequence shown here is derived from an EMBL/GenBank/DDBJ whole genome shotgun (WGS) entry which is preliminary data.</text>
</comment>
<organism evidence="1 2">
    <name type="scientific">Lachnellula occidentalis</name>
    <dbReference type="NCBI Taxonomy" id="215460"/>
    <lineage>
        <taxon>Eukaryota</taxon>
        <taxon>Fungi</taxon>
        <taxon>Dikarya</taxon>
        <taxon>Ascomycota</taxon>
        <taxon>Pezizomycotina</taxon>
        <taxon>Leotiomycetes</taxon>
        <taxon>Helotiales</taxon>
        <taxon>Lachnaceae</taxon>
        <taxon>Lachnellula</taxon>
    </lineage>
</organism>
<evidence type="ECO:0000313" key="2">
    <source>
        <dbReference type="Proteomes" id="UP000443090"/>
    </source>
</evidence>
<dbReference type="EMBL" id="QGMI01000024">
    <property type="protein sequence ID" value="TVY49028.1"/>
    <property type="molecule type" value="Genomic_DNA"/>
</dbReference>
<evidence type="ECO:0000313" key="1">
    <source>
        <dbReference type="EMBL" id="TVY49028.1"/>
    </source>
</evidence>
<reference evidence="1 2" key="1">
    <citation type="submission" date="2018-05" db="EMBL/GenBank/DDBJ databases">
        <title>Genome sequencing and assembly of the regulated plant pathogen Lachnellula willkommii and related sister species for the development of diagnostic species identification markers.</title>
        <authorList>
            <person name="Giroux E."/>
            <person name="Bilodeau G."/>
        </authorList>
    </citation>
    <scope>NUCLEOTIDE SEQUENCE [LARGE SCALE GENOMIC DNA]</scope>
    <source>
        <strain evidence="1 2">CBS 160.35</strain>
    </source>
</reference>
<gene>
    <name evidence="1" type="ORF">LOCC1_G001333</name>
</gene>
<sequence length="197" mass="21847">MTTQLPFNIANSNAPPPSLASTSFQLRASPSTDIWRTPVPVEADRFNAPILYKSIPLSTFRRTRVTVSANWTTTYDQGGLIFVFPHTKRWIKSGIEFYQDQLFVSTVATDTGADMSLVQTGLRGNKVTLEARSENGALWIYVIDAERTVPIREISWALCGGKDEEIWVGVSAARPDACEGRTEALVVDFEGFELEVV</sequence>
<dbReference type="InterPro" id="IPR009784">
    <property type="entry name" value="DUF1349"/>
</dbReference>
<accession>A0A8H8UI06</accession>
<protein>
    <submittedName>
        <fullName evidence="1">Uncharacterized protein</fullName>
    </submittedName>
</protein>
<dbReference type="OrthoDB" id="42525at2759"/>
<keyword evidence="2" id="KW-1185">Reference proteome</keyword>
<name>A0A8H8UI06_9HELO</name>
<dbReference type="AlphaFoldDB" id="A0A8H8UI06"/>
<dbReference type="Proteomes" id="UP000443090">
    <property type="component" value="Unassembled WGS sequence"/>
</dbReference>
<dbReference type="Pfam" id="PF07081">
    <property type="entry name" value="DUF1349"/>
    <property type="match status" value="1"/>
</dbReference>
<dbReference type="Gene3D" id="2.60.120.200">
    <property type="match status" value="1"/>
</dbReference>